<comment type="caution">
    <text evidence="2">The sequence shown here is derived from an EMBL/GenBank/DDBJ whole genome shotgun (WGS) entry which is preliminary data.</text>
</comment>
<sequence>MKGWRKREIPEKTRRSTASSGTIPTCENPEKPGRGLNPDWLATVATRERVRERERERKEKIIVQSLDSGKKCYLMRKTQDDTLIHKILFIISLHYRADEGEARSGVAPECKSGENGRSPRKHSDQRYRQARFLPAKIRGASPPGIEQGSPRWEVSSLTTTPTLPSVNIRINSAANMVLFQFVDRELDTYICMVQSERPTGHPETLNDQGPCSTDYSHHALVLRSVAIPGAAIIRATQLFLANDFGCLGGIVRLSGVQWAALNSVVLRANEGEARRQCSSSGKQKARKLEIPEKTRRPTP</sequence>
<evidence type="ECO:0000256" key="1">
    <source>
        <dbReference type="SAM" id="MobiDB-lite"/>
    </source>
</evidence>
<feature type="compositionally biased region" description="Basic and acidic residues" evidence="1">
    <location>
        <begin position="1"/>
        <end position="14"/>
    </location>
</feature>
<keyword evidence="3" id="KW-1185">Reference proteome</keyword>
<dbReference type="Proteomes" id="UP001159363">
    <property type="component" value="Chromosome 1"/>
</dbReference>
<feature type="region of interest" description="Disordered" evidence="1">
    <location>
        <begin position="275"/>
        <end position="299"/>
    </location>
</feature>
<dbReference type="EMBL" id="JARBHB010000001">
    <property type="protein sequence ID" value="KAJ8897882.1"/>
    <property type="molecule type" value="Genomic_DNA"/>
</dbReference>
<reference evidence="2 3" key="1">
    <citation type="submission" date="2023-02" db="EMBL/GenBank/DDBJ databases">
        <title>LHISI_Scaffold_Assembly.</title>
        <authorList>
            <person name="Stuart O.P."/>
            <person name="Cleave R."/>
            <person name="Magrath M.J.L."/>
            <person name="Mikheyev A.S."/>
        </authorList>
    </citation>
    <scope>NUCLEOTIDE SEQUENCE [LARGE SCALE GENOMIC DNA]</scope>
    <source>
        <strain evidence="2">Daus_M_001</strain>
        <tissue evidence="2">Leg muscle</tissue>
    </source>
</reference>
<protein>
    <submittedName>
        <fullName evidence="2">Uncharacterized protein</fullName>
    </submittedName>
</protein>
<name>A0ABQ9IMI3_9NEOP</name>
<feature type="region of interest" description="Disordered" evidence="1">
    <location>
        <begin position="1"/>
        <end position="38"/>
    </location>
</feature>
<feature type="compositionally biased region" description="Basic and acidic residues" evidence="1">
    <location>
        <begin position="286"/>
        <end position="299"/>
    </location>
</feature>
<proteinExistence type="predicted"/>
<accession>A0ABQ9IMI3</accession>
<evidence type="ECO:0000313" key="2">
    <source>
        <dbReference type="EMBL" id="KAJ8897882.1"/>
    </source>
</evidence>
<gene>
    <name evidence="2" type="ORF">PR048_003239</name>
</gene>
<evidence type="ECO:0000313" key="3">
    <source>
        <dbReference type="Proteomes" id="UP001159363"/>
    </source>
</evidence>
<organism evidence="2 3">
    <name type="scientific">Dryococelus australis</name>
    <dbReference type="NCBI Taxonomy" id="614101"/>
    <lineage>
        <taxon>Eukaryota</taxon>
        <taxon>Metazoa</taxon>
        <taxon>Ecdysozoa</taxon>
        <taxon>Arthropoda</taxon>
        <taxon>Hexapoda</taxon>
        <taxon>Insecta</taxon>
        <taxon>Pterygota</taxon>
        <taxon>Neoptera</taxon>
        <taxon>Polyneoptera</taxon>
        <taxon>Phasmatodea</taxon>
        <taxon>Verophasmatodea</taxon>
        <taxon>Anareolatae</taxon>
        <taxon>Phasmatidae</taxon>
        <taxon>Eurycanthinae</taxon>
        <taxon>Dryococelus</taxon>
    </lineage>
</organism>
<feature type="compositionally biased region" description="Polar residues" evidence="1">
    <location>
        <begin position="16"/>
        <end position="25"/>
    </location>
</feature>
<feature type="region of interest" description="Disordered" evidence="1">
    <location>
        <begin position="103"/>
        <end position="127"/>
    </location>
</feature>